<proteinExistence type="predicted"/>
<reference evidence="1 2" key="1">
    <citation type="submission" date="2024-09" db="EMBL/GenBank/DDBJ databases">
        <title>Genome sequencing and assembly of Phytophthora oleae, isolate VK10A, causative agent of rot of olive drupes.</title>
        <authorList>
            <person name="Conti Taguali S."/>
            <person name="Riolo M."/>
            <person name="La Spada F."/>
            <person name="Cacciola S.O."/>
            <person name="Dionisio G."/>
        </authorList>
    </citation>
    <scope>NUCLEOTIDE SEQUENCE [LARGE SCALE GENOMIC DNA]</scope>
    <source>
        <strain evidence="1 2">VK10A</strain>
    </source>
</reference>
<dbReference type="EMBL" id="JBIMZQ010000044">
    <property type="protein sequence ID" value="KAL3659810.1"/>
    <property type="molecule type" value="Genomic_DNA"/>
</dbReference>
<gene>
    <name evidence="1" type="ORF">V7S43_015112</name>
</gene>
<dbReference type="InterPro" id="IPR052727">
    <property type="entry name" value="Rab4/Rab5_effector"/>
</dbReference>
<evidence type="ECO:0000313" key="1">
    <source>
        <dbReference type="EMBL" id="KAL3659810.1"/>
    </source>
</evidence>
<dbReference type="PANTHER" id="PTHR13510">
    <property type="entry name" value="FYVE-FINGER-CONTAINING RAB5 EFFECTOR PROTEIN RABENOSYN-5-RELATED"/>
    <property type="match status" value="1"/>
</dbReference>
<protein>
    <recommendedName>
        <fullName evidence="3">START domain-containing protein</fullName>
    </recommendedName>
</protein>
<dbReference type="InterPro" id="IPR023393">
    <property type="entry name" value="START-like_dom_sf"/>
</dbReference>
<dbReference type="AlphaFoldDB" id="A0ABD3F147"/>
<name>A0ABD3F147_9STRA</name>
<dbReference type="PANTHER" id="PTHR13510:SF44">
    <property type="entry name" value="RABENOSYN-5"/>
    <property type="match status" value="1"/>
</dbReference>
<organism evidence="1 2">
    <name type="scientific">Phytophthora oleae</name>
    <dbReference type="NCBI Taxonomy" id="2107226"/>
    <lineage>
        <taxon>Eukaryota</taxon>
        <taxon>Sar</taxon>
        <taxon>Stramenopiles</taxon>
        <taxon>Oomycota</taxon>
        <taxon>Peronosporomycetes</taxon>
        <taxon>Peronosporales</taxon>
        <taxon>Peronosporaceae</taxon>
        <taxon>Phytophthora</taxon>
    </lineage>
</organism>
<dbReference type="Proteomes" id="UP001632037">
    <property type="component" value="Unassembled WGS sequence"/>
</dbReference>
<keyword evidence="2" id="KW-1185">Reference proteome</keyword>
<evidence type="ECO:0000313" key="2">
    <source>
        <dbReference type="Proteomes" id="UP001632037"/>
    </source>
</evidence>
<accession>A0ABD3F147</accession>
<dbReference type="Gene3D" id="3.30.530.20">
    <property type="match status" value="1"/>
</dbReference>
<sequence length="396" mass="44348">MPKPRVVSSPFPDVWVSESERRQLIDLVDCYVDDYIQKYQDFVKIDNRGVNKRRWELVKSKANLHVYAERTRKQLNRRGTTLENSLSTTQRLNASVNSTDLAVLLSAGTIPGELEDLMFGVLTPTLDAMKVKSSFVHDFDTAAKLCSVLEPSKIDPYWSLTIKWMSIEAPLKATKSRDFVFIEATGVLDFPDGDRIGYHFLHSIDLPQTQPLADNIRGNLSLFSCFSQLRPNTIDNFCCATVDPGADIARFVLVPVAARILLAATNYVYCGQMRKLAWLLQHRRSVFGYRERKPHRKKCAVCRKNTSQLLGSIGSSTCRLCCSSVCFSCKIRQQVSFIAWGGRLIQRKITFCAACVSVAADMDAYEPAVDQAKGYDANTGSTKYTFLDASTSSLNG</sequence>
<comment type="caution">
    <text evidence="1">The sequence shown here is derived from an EMBL/GenBank/DDBJ whole genome shotgun (WGS) entry which is preliminary data.</text>
</comment>
<evidence type="ECO:0008006" key="3">
    <source>
        <dbReference type="Google" id="ProtNLM"/>
    </source>
</evidence>